<evidence type="ECO:0000313" key="2">
    <source>
        <dbReference type="EMBL" id="KAI8037177.1"/>
    </source>
</evidence>
<name>A0A9Q0BM20_9MUSC</name>
<evidence type="ECO:0000313" key="3">
    <source>
        <dbReference type="Proteomes" id="UP001059596"/>
    </source>
</evidence>
<dbReference type="EMBL" id="JAMKOV010000013">
    <property type="protein sequence ID" value="KAI8037177.1"/>
    <property type="molecule type" value="Genomic_DNA"/>
</dbReference>
<reference evidence="2" key="1">
    <citation type="journal article" date="2023" name="Genome Biol. Evol.">
        <title>Long-read-based Genome Assembly of Drosophila gunungcola Reveals Fewer Chemosensory Genes in Flower-breeding Species.</title>
        <authorList>
            <person name="Negi A."/>
            <person name="Liao B.Y."/>
            <person name="Yeh S.D."/>
        </authorList>
    </citation>
    <scope>NUCLEOTIDE SEQUENCE</scope>
    <source>
        <strain evidence="2">Sukarami</strain>
    </source>
</reference>
<proteinExistence type="predicted"/>
<comment type="caution">
    <text evidence="2">The sequence shown here is derived from an EMBL/GenBank/DDBJ whole genome shotgun (WGS) entry which is preliminary data.</text>
</comment>
<feature type="region of interest" description="Disordered" evidence="1">
    <location>
        <begin position="36"/>
        <end position="72"/>
    </location>
</feature>
<evidence type="ECO:0000256" key="1">
    <source>
        <dbReference type="SAM" id="MobiDB-lite"/>
    </source>
</evidence>
<accession>A0A9Q0BM20</accession>
<keyword evidence="3" id="KW-1185">Reference proteome</keyword>
<sequence length="153" mass="17133">MHLKKIVCEPLCSVETYKHKSLAGTIPVTSHAHTLTESFRRSHTHSHGRKETRTGASKPQKHRAKGTKDGRKRTLERLSATLVIARFFNSLTQFECRLAAGCCCCGEFTPKRLHGNLNTCRAAERVGWWLGWVVSGQPKATLLMAPDRHSGDR</sequence>
<dbReference type="Proteomes" id="UP001059596">
    <property type="component" value="Unassembled WGS sequence"/>
</dbReference>
<protein>
    <submittedName>
        <fullName evidence="2">Uncharacterized protein</fullName>
    </submittedName>
</protein>
<feature type="compositionally biased region" description="Basic residues" evidence="1">
    <location>
        <begin position="41"/>
        <end position="50"/>
    </location>
</feature>
<dbReference type="AlphaFoldDB" id="A0A9Q0BM20"/>
<organism evidence="2 3">
    <name type="scientific">Drosophila gunungcola</name>
    <name type="common">fruit fly</name>
    <dbReference type="NCBI Taxonomy" id="103775"/>
    <lineage>
        <taxon>Eukaryota</taxon>
        <taxon>Metazoa</taxon>
        <taxon>Ecdysozoa</taxon>
        <taxon>Arthropoda</taxon>
        <taxon>Hexapoda</taxon>
        <taxon>Insecta</taxon>
        <taxon>Pterygota</taxon>
        <taxon>Neoptera</taxon>
        <taxon>Endopterygota</taxon>
        <taxon>Diptera</taxon>
        <taxon>Brachycera</taxon>
        <taxon>Muscomorpha</taxon>
        <taxon>Ephydroidea</taxon>
        <taxon>Drosophilidae</taxon>
        <taxon>Drosophila</taxon>
        <taxon>Sophophora</taxon>
    </lineage>
</organism>
<gene>
    <name evidence="2" type="ORF">M5D96_009925</name>
</gene>